<feature type="transmembrane region" description="Helical" evidence="2">
    <location>
        <begin position="32"/>
        <end position="64"/>
    </location>
</feature>
<dbReference type="Proteomes" id="UP000185622">
    <property type="component" value="Chromosome"/>
</dbReference>
<sequence length="539" mass="58202">MGKDGGKRAARKSELRAKYHGKPGPVLLRREMIAFVPACGLALLWVGPEAMVLIGLTALLVGWMTRPLPVPLETDEEGCDPATGLPPPNAAISEMAASLQDARARNRPTGCLILGLDAPEQALRRLPARDFDLLLRRIGERLQGQLRSGDVVTRWEGARFAVLLRPTPRLGLEGMIQLCGRLQEAVSEPYSIAAQTEQITMHIGFHLVGRSDASPAHREDAATLAKAEAHAHAEAEAALSRAETAAERAMRSGPGAIRSSRSNKIVMKEPGPHPLSASVGEALEAGHIKAFFLPQISTDTGDIVGFQAIPRWLHAQRGILTESEILPAIEAAGLGARFSEVMLYAAFGALRDISRDGSDFGPASLPFLHGQMGDPRLAERLAWEFDRFEIAPNRLRLIVPQAMVARLDDPVCCRTLHEIKRLGCLIELAGFGTGPVSAETIHRLGPQRLRIHRSLTAQIDHNTEHQRLTAAIVSMAEGLGLKTLAEGVPGIAEHAMLCQLGCSAVQGPAIAAPMPISEFLDWAERHRTKLAATPQIGRR</sequence>
<dbReference type="Gene3D" id="3.20.20.450">
    <property type="entry name" value="EAL domain"/>
    <property type="match status" value="1"/>
</dbReference>
<evidence type="ECO:0000259" key="3">
    <source>
        <dbReference type="PROSITE" id="PS50883"/>
    </source>
</evidence>
<proteinExistence type="predicted"/>
<evidence type="ECO:0008006" key="7">
    <source>
        <dbReference type="Google" id="ProtNLM"/>
    </source>
</evidence>
<name>A0ABN4X8N0_9RHOB</name>
<dbReference type="InterPro" id="IPR001633">
    <property type="entry name" value="EAL_dom"/>
</dbReference>
<dbReference type="InterPro" id="IPR000160">
    <property type="entry name" value="GGDEF_dom"/>
</dbReference>
<dbReference type="InterPro" id="IPR035919">
    <property type="entry name" value="EAL_sf"/>
</dbReference>
<reference evidence="5 6" key="1">
    <citation type="submission" date="2017-01" db="EMBL/GenBank/DDBJ databases">
        <title>The complete genome sequence of a sulfur-oxidizing marine bacterium Thioclava sp. 25B10_4T.</title>
        <authorList>
            <person name="Liu Y."/>
            <person name="Lai Q."/>
            <person name="Shao Z."/>
        </authorList>
    </citation>
    <scope>NUCLEOTIDE SEQUENCE [LARGE SCALE GENOMIC DNA]</scope>
    <source>
        <strain evidence="5 6">25B10_4</strain>
    </source>
</reference>
<dbReference type="SMART" id="SM00052">
    <property type="entry name" value="EAL"/>
    <property type="match status" value="1"/>
</dbReference>
<feature type="domain" description="EAL" evidence="3">
    <location>
        <begin position="272"/>
        <end position="527"/>
    </location>
</feature>
<feature type="region of interest" description="Disordered" evidence="1">
    <location>
        <begin position="236"/>
        <end position="258"/>
    </location>
</feature>
<evidence type="ECO:0000313" key="6">
    <source>
        <dbReference type="Proteomes" id="UP000185622"/>
    </source>
</evidence>
<dbReference type="PANTHER" id="PTHR33121">
    <property type="entry name" value="CYCLIC DI-GMP PHOSPHODIESTERASE PDEF"/>
    <property type="match status" value="1"/>
</dbReference>
<dbReference type="InterPro" id="IPR050706">
    <property type="entry name" value="Cyclic-di-GMP_PDE-like"/>
</dbReference>
<feature type="domain" description="GGDEF" evidence="4">
    <location>
        <begin position="107"/>
        <end position="249"/>
    </location>
</feature>
<keyword evidence="2" id="KW-0472">Membrane</keyword>
<dbReference type="PROSITE" id="PS50887">
    <property type="entry name" value="GGDEF"/>
    <property type="match status" value="1"/>
</dbReference>
<dbReference type="SUPFAM" id="SSF141868">
    <property type="entry name" value="EAL domain-like"/>
    <property type="match status" value="1"/>
</dbReference>
<keyword evidence="6" id="KW-1185">Reference proteome</keyword>
<dbReference type="PANTHER" id="PTHR33121:SF70">
    <property type="entry name" value="SIGNALING PROTEIN YKOW"/>
    <property type="match status" value="1"/>
</dbReference>
<dbReference type="CDD" id="cd01948">
    <property type="entry name" value="EAL"/>
    <property type="match status" value="1"/>
</dbReference>
<dbReference type="Pfam" id="PF00990">
    <property type="entry name" value="GGDEF"/>
    <property type="match status" value="1"/>
</dbReference>
<dbReference type="SUPFAM" id="SSF55073">
    <property type="entry name" value="Nucleotide cyclase"/>
    <property type="match status" value="1"/>
</dbReference>
<protein>
    <recommendedName>
        <fullName evidence="7">Diguanylate cyclase</fullName>
    </recommendedName>
</protein>
<dbReference type="InterPro" id="IPR043128">
    <property type="entry name" value="Rev_trsase/Diguanyl_cyclase"/>
</dbReference>
<evidence type="ECO:0000313" key="5">
    <source>
        <dbReference type="EMBL" id="AQS47490.1"/>
    </source>
</evidence>
<dbReference type="Gene3D" id="3.30.70.270">
    <property type="match status" value="1"/>
</dbReference>
<evidence type="ECO:0000256" key="2">
    <source>
        <dbReference type="SAM" id="Phobius"/>
    </source>
</evidence>
<dbReference type="InterPro" id="IPR029787">
    <property type="entry name" value="Nucleotide_cyclase"/>
</dbReference>
<organism evidence="5 6">
    <name type="scientific">Thioclava nitratireducens</name>
    <dbReference type="NCBI Taxonomy" id="1915078"/>
    <lineage>
        <taxon>Bacteria</taxon>
        <taxon>Pseudomonadati</taxon>
        <taxon>Pseudomonadota</taxon>
        <taxon>Alphaproteobacteria</taxon>
        <taxon>Rhodobacterales</taxon>
        <taxon>Paracoccaceae</taxon>
        <taxon>Thioclava</taxon>
    </lineage>
</organism>
<evidence type="ECO:0000259" key="4">
    <source>
        <dbReference type="PROSITE" id="PS50887"/>
    </source>
</evidence>
<accession>A0ABN4X8N0</accession>
<dbReference type="PROSITE" id="PS50883">
    <property type="entry name" value="EAL"/>
    <property type="match status" value="1"/>
</dbReference>
<dbReference type="SMART" id="SM00267">
    <property type="entry name" value="GGDEF"/>
    <property type="match status" value="1"/>
</dbReference>
<keyword evidence="2" id="KW-1133">Transmembrane helix</keyword>
<dbReference type="RefSeq" id="WP_075776234.1">
    <property type="nucleotide sequence ID" value="NZ_CP019437.1"/>
</dbReference>
<keyword evidence="2" id="KW-0812">Transmembrane</keyword>
<evidence type="ECO:0000256" key="1">
    <source>
        <dbReference type="SAM" id="MobiDB-lite"/>
    </source>
</evidence>
<dbReference type="Pfam" id="PF00563">
    <property type="entry name" value="EAL"/>
    <property type="match status" value="1"/>
</dbReference>
<gene>
    <name evidence="5" type="ORF">BMG03_06515</name>
</gene>
<dbReference type="EMBL" id="CP019437">
    <property type="protein sequence ID" value="AQS47490.1"/>
    <property type="molecule type" value="Genomic_DNA"/>
</dbReference>